<accession>A0A2U8FR01</accession>
<organism evidence="1 2">
    <name type="scientific">Aquabacterium olei</name>
    <dbReference type="NCBI Taxonomy" id="1296669"/>
    <lineage>
        <taxon>Bacteria</taxon>
        <taxon>Pseudomonadati</taxon>
        <taxon>Pseudomonadota</taxon>
        <taxon>Betaproteobacteria</taxon>
        <taxon>Burkholderiales</taxon>
        <taxon>Aquabacterium</taxon>
    </lineage>
</organism>
<dbReference type="AlphaFoldDB" id="A0A2U8FR01"/>
<reference evidence="1 2" key="1">
    <citation type="submission" date="2018-05" db="EMBL/GenBank/DDBJ databases">
        <title>complete genome sequence of Aquabacterium olei NBRC 110486.</title>
        <authorList>
            <person name="Tang B."/>
            <person name="Chang J."/>
            <person name="Zhang L."/>
            <person name="Yang H."/>
        </authorList>
    </citation>
    <scope>NUCLEOTIDE SEQUENCE [LARGE SCALE GENOMIC DNA]</scope>
    <source>
        <strain evidence="1 2">NBRC 110486</strain>
    </source>
</reference>
<proteinExistence type="predicted"/>
<name>A0A2U8FR01_9BURK</name>
<gene>
    <name evidence="1" type="ORF">DEH84_08720</name>
</gene>
<evidence type="ECO:0000313" key="1">
    <source>
        <dbReference type="EMBL" id="AWI53502.1"/>
    </source>
</evidence>
<dbReference type="KEGG" id="aon:DEH84_08720"/>
<dbReference type="RefSeq" id="WP_058087140.1">
    <property type="nucleotide sequence ID" value="NZ_CP029210.1"/>
</dbReference>
<sequence>MNANAKVSGEPIRLVFELARADHPRLYDDLIQFPKGTKRINRLRVLAYDGLLIQSGHIVSIVASRSGGDQQGEEVGRGEQITNDLFGPSIAD</sequence>
<dbReference type="EMBL" id="CP029210">
    <property type="protein sequence ID" value="AWI53502.1"/>
    <property type="molecule type" value="Genomic_DNA"/>
</dbReference>
<keyword evidence="2" id="KW-1185">Reference proteome</keyword>
<evidence type="ECO:0000313" key="2">
    <source>
        <dbReference type="Proteomes" id="UP000244892"/>
    </source>
</evidence>
<dbReference type="OrthoDB" id="8812355at2"/>
<protein>
    <submittedName>
        <fullName evidence="1">Uncharacterized protein</fullName>
    </submittedName>
</protein>
<dbReference type="Proteomes" id="UP000244892">
    <property type="component" value="Chromosome"/>
</dbReference>